<feature type="transmembrane region" description="Helical" evidence="8">
    <location>
        <begin position="549"/>
        <end position="572"/>
    </location>
</feature>
<dbReference type="InterPro" id="IPR028994">
    <property type="entry name" value="Integrin_alpha_N"/>
</dbReference>
<evidence type="ECO:0000256" key="7">
    <source>
        <dbReference type="ARBA" id="ARBA00023180"/>
    </source>
</evidence>
<dbReference type="Proteomes" id="UP000549394">
    <property type="component" value="Unassembled WGS sequence"/>
</dbReference>
<keyword evidence="5 8" id="KW-1133">Transmembrane helix</keyword>
<evidence type="ECO:0000259" key="10">
    <source>
        <dbReference type="Pfam" id="PF23122"/>
    </source>
</evidence>
<keyword evidence="12" id="KW-1185">Reference proteome</keyword>
<dbReference type="AlphaFoldDB" id="A0A7I8V3X6"/>
<dbReference type="GO" id="GO:0005886">
    <property type="term" value="C:plasma membrane"/>
    <property type="evidence" value="ECO:0007669"/>
    <property type="project" value="TreeGrafter"/>
</dbReference>
<dbReference type="OrthoDB" id="10250728at2759"/>
<dbReference type="InterPro" id="IPR013517">
    <property type="entry name" value="FG-GAP"/>
</dbReference>
<reference evidence="11 12" key="1">
    <citation type="submission" date="2020-08" db="EMBL/GenBank/DDBJ databases">
        <authorList>
            <person name="Hejnol A."/>
        </authorList>
    </citation>
    <scope>NUCLEOTIDE SEQUENCE [LARGE SCALE GENOMIC DNA]</scope>
</reference>
<accession>A0A7I8V3X6</accession>
<evidence type="ECO:0000256" key="5">
    <source>
        <dbReference type="ARBA" id="ARBA00022989"/>
    </source>
</evidence>
<evidence type="ECO:0000313" key="11">
    <source>
        <dbReference type="EMBL" id="CAD5110771.1"/>
    </source>
</evidence>
<dbReference type="Pfam" id="PF23122">
    <property type="entry name" value="C2_ITFG1"/>
    <property type="match status" value="1"/>
</dbReference>
<keyword evidence="3 8" id="KW-0812">Transmembrane</keyword>
<organism evidence="11 12">
    <name type="scientific">Dimorphilus gyrociliatus</name>
    <dbReference type="NCBI Taxonomy" id="2664684"/>
    <lineage>
        <taxon>Eukaryota</taxon>
        <taxon>Metazoa</taxon>
        <taxon>Spiralia</taxon>
        <taxon>Lophotrochozoa</taxon>
        <taxon>Annelida</taxon>
        <taxon>Polychaeta</taxon>
        <taxon>Polychaeta incertae sedis</taxon>
        <taxon>Dinophilidae</taxon>
        <taxon>Dimorphilus</taxon>
    </lineage>
</organism>
<dbReference type="InterPro" id="IPR024881">
    <property type="entry name" value="Tip"/>
</dbReference>
<name>A0A7I8V3X6_9ANNE</name>
<comment type="caution">
    <text evidence="11">The sequence shown here is derived from an EMBL/GenBank/DDBJ whole genome shotgun (WGS) entry which is preliminary data.</text>
</comment>
<evidence type="ECO:0000256" key="4">
    <source>
        <dbReference type="ARBA" id="ARBA00022729"/>
    </source>
</evidence>
<feature type="domain" description="T-cell immunomodulatory protein TIP C2" evidence="10">
    <location>
        <begin position="444"/>
        <end position="542"/>
    </location>
</feature>
<evidence type="ECO:0000256" key="1">
    <source>
        <dbReference type="ARBA" id="ARBA00004479"/>
    </source>
</evidence>
<evidence type="ECO:0000313" key="12">
    <source>
        <dbReference type="Proteomes" id="UP000549394"/>
    </source>
</evidence>
<evidence type="ECO:0000256" key="3">
    <source>
        <dbReference type="ARBA" id="ARBA00022692"/>
    </source>
</evidence>
<dbReference type="InterPro" id="IPR057089">
    <property type="entry name" value="C2_TIP"/>
</dbReference>
<protein>
    <submittedName>
        <fullName evidence="11">DgyrCDS137</fullName>
    </submittedName>
</protein>
<comment type="similarity">
    <text evidence="2">Belongs to the TIP family.</text>
</comment>
<feature type="chain" id="PRO_5029717154" evidence="9">
    <location>
        <begin position="20"/>
        <end position="594"/>
    </location>
</feature>
<gene>
    <name evidence="11" type="ORF">DGYR_LOCUS133</name>
</gene>
<proteinExistence type="inferred from homology"/>
<comment type="subcellular location">
    <subcellularLocation>
        <location evidence="1">Membrane</location>
        <topology evidence="1">Single-pass type I membrane protein</topology>
    </subcellularLocation>
</comment>
<dbReference type="SUPFAM" id="SSF69318">
    <property type="entry name" value="Integrin alpha N-terminal domain"/>
    <property type="match status" value="2"/>
</dbReference>
<evidence type="ECO:0000256" key="8">
    <source>
        <dbReference type="SAM" id="Phobius"/>
    </source>
</evidence>
<keyword evidence="7" id="KW-0325">Glycoprotein</keyword>
<keyword evidence="6 8" id="KW-0472">Membrane</keyword>
<evidence type="ECO:0000256" key="9">
    <source>
        <dbReference type="SAM" id="SignalP"/>
    </source>
</evidence>
<dbReference type="PANTHER" id="PTHR13412">
    <property type="entry name" value="T-CELL IMMUNOMODULATORY PROTEIN HOMOLOG"/>
    <property type="match status" value="1"/>
</dbReference>
<evidence type="ECO:0000256" key="2">
    <source>
        <dbReference type="ARBA" id="ARBA00006496"/>
    </source>
</evidence>
<dbReference type="PANTHER" id="PTHR13412:SF0">
    <property type="entry name" value="T-CELL IMMUNOMODULATORY PROTEIN"/>
    <property type="match status" value="1"/>
</dbReference>
<feature type="signal peptide" evidence="9">
    <location>
        <begin position="1"/>
        <end position="19"/>
    </location>
</feature>
<dbReference type="Pfam" id="PF13517">
    <property type="entry name" value="FG-GAP_3"/>
    <property type="match status" value="1"/>
</dbReference>
<dbReference type="Gene3D" id="2.130.10.130">
    <property type="entry name" value="Integrin alpha, N-terminal"/>
    <property type="match status" value="2"/>
</dbReference>
<sequence>MYRLLVLILSVLTIKSQIAVKDVTKKAFGNIESATIAAFGDINADRFTDILVITSEGRIDVLLSNKKEGFSRSTFLKGSSTSEIYGIIPTDFNGDGQMDVLVTYKAGKKLFNAGVHFGIPGETSVEPHIHWLTVDSNLADLKDEPFLFDVNFDMYPDLLAETKNDRIIWKIDKPLNNNFTATIKNRTEHRLIVPHSSAFLDLGHDSSADYVLTTVNKDDIPVFEYYLSGKEEPQEITADIKGAKVYGQSSFTDLNQNTFANHILPVCMDYECKDSQIWVYLNETIGKQKWFRASEPFYNKHNKATWGFNNNKYGIKLRMGDFDSDGYQDALVVLKRVDENESQYVESRAFILYNRKCSKAFCQKLERYFDVDWSSGTSENVTLATFFDYQEDGKLDILVQTDTGLKNGSRLKLYESKLDADVCFMKVLVTNGLCYKNCANDRPPYGVNVPGPAIRYDTVNINNRRQKSFGGQLSQSAHRALQLPYVHFGLGQTPNFLDKLVVSIPSNLKRKEKVLTTVIPNSRIIIIPYPLDKPSSWTDKLFVNPGIKVLITGGSLLGTCIFVAIIVGLLHWKERSDDKKEKRQDAHKFHFDAM</sequence>
<dbReference type="EMBL" id="CAJFCJ010000001">
    <property type="protein sequence ID" value="CAD5110771.1"/>
    <property type="molecule type" value="Genomic_DNA"/>
</dbReference>
<evidence type="ECO:0000256" key="6">
    <source>
        <dbReference type="ARBA" id="ARBA00023136"/>
    </source>
</evidence>
<keyword evidence="4 9" id="KW-0732">Signal</keyword>